<dbReference type="AlphaFoldDB" id="J9E877"/>
<dbReference type="EMBL" id="ADBV01006674">
    <property type="protein sequence ID" value="EJW78353.1"/>
    <property type="molecule type" value="Genomic_DNA"/>
</dbReference>
<dbReference type="Gene3D" id="3.90.1150.10">
    <property type="entry name" value="Aspartate Aminotransferase, domain 1"/>
    <property type="match status" value="1"/>
</dbReference>
<dbReference type="GO" id="GO:0016212">
    <property type="term" value="F:kynurenine-oxoglutarate transaminase activity"/>
    <property type="evidence" value="ECO:0007669"/>
    <property type="project" value="TreeGrafter"/>
</dbReference>
<gene>
    <name evidence="5" type="ORF">WUBG_10737</name>
</gene>
<sequence>MASILRSAGMKPIIPDSGYFMVADFSQLDGPSKIADGDNDPLDFRFVRWMCREKILEACNDTKFCFYTGSNKQDNDNFIRVCFFKSDKVLDAAESILKSFQMA</sequence>
<evidence type="ECO:0000256" key="2">
    <source>
        <dbReference type="ARBA" id="ARBA00022576"/>
    </source>
</evidence>
<dbReference type="SUPFAM" id="SSF53383">
    <property type="entry name" value="PLP-dependent transferases"/>
    <property type="match status" value="1"/>
</dbReference>
<organism evidence="5 6">
    <name type="scientific">Wuchereria bancrofti</name>
    <dbReference type="NCBI Taxonomy" id="6293"/>
    <lineage>
        <taxon>Eukaryota</taxon>
        <taxon>Metazoa</taxon>
        <taxon>Ecdysozoa</taxon>
        <taxon>Nematoda</taxon>
        <taxon>Chromadorea</taxon>
        <taxon>Rhabditida</taxon>
        <taxon>Spirurina</taxon>
        <taxon>Spiruromorpha</taxon>
        <taxon>Filarioidea</taxon>
        <taxon>Onchocercidae</taxon>
        <taxon>Wuchereria</taxon>
    </lineage>
</organism>
<dbReference type="InterPro" id="IPR015424">
    <property type="entry name" value="PyrdxlP-dep_Trfase"/>
</dbReference>
<protein>
    <recommendedName>
        <fullName evidence="7">Aminotransferase class I/classII domain-containing protein</fullName>
    </recommendedName>
</protein>
<comment type="cofactor">
    <cofactor evidence="1">
        <name>pyridoxal 5'-phosphate</name>
        <dbReference type="ChEBI" id="CHEBI:597326"/>
    </cofactor>
</comment>
<accession>J9E877</accession>
<keyword evidence="2" id="KW-0032">Aminotransferase</keyword>
<dbReference type="InterPro" id="IPR015422">
    <property type="entry name" value="PyrdxlP-dep_Trfase_small"/>
</dbReference>
<dbReference type="GO" id="GO:0005739">
    <property type="term" value="C:mitochondrion"/>
    <property type="evidence" value="ECO:0007669"/>
    <property type="project" value="TreeGrafter"/>
</dbReference>
<evidence type="ECO:0000256" key="1">
    <source>
        <dbReference type="ARBA" id="ARBA00001933"/>
    </source>
</evidence>
<evidence type="ECO:0000256" key="4">
    <source>
        <dbReference type="ARBA" id="ARBA00022898"/>
    </source>
</evidence>
<dbReference type="Proteomes" id="UP000004810">
    <property type="component" value="Unassembled WGS sequence"/>
</dbReference>
<reference evidence="6" key="1">
    <citation type="submission" date="2012-08" db="EMBL/GenBank/DDBJ databases">
        <title>The Genome Sequence of Wuchereria bancrofti.</title>
        <authorList>
            <person name="Nutman T.B."/>
            <person name="Fink D.L."/>
            <person name="Russ C."/>
            <person name="Young S."/>
            <person name="Zeng Q."/>
            <person name="Koehrsen M."/>
            <person name="Alvarado L."/>
            <person name="Berlin A."/>
            <person name="Chapman S.B."/>
            <person name="Chen Z."/>
            <person name="Freedman E."/>
            <person name="Gellesch M."/>
            <person name="Goldberg J."/>
            <person name="Griggs A."/>
            <person name="Gujja S."/>
            <person name="Heilman E.R."/>
            <person name="Heiman D."/>
            <person name="Hepburn T."/>
            <person name="Howarth C."/>
            <person name="Jen D."/>
            <person name="Larson L."/>
            <person name="Lewis B."/>
            <person name="Mehta T."/>
            <person name="Park D."/>
            <person name="Pearson M."/>
            <person name="Roberts A."/>
            <person name="Saif S."/>
            <person name="Shea T."/>
            <person name="Shenoy N."/>
            <person name="Sisk P."/>
            <person name="Stolte C."/>
            <person name="Sykes S."/>
            <person name="Walk T."/>
            <person name="White J."/>
            <person name="Yandava C."/>
            <person name="Haas B."/>
            <person name="Henn M.R."/>
            <person name="Nusbaum C."/>
            <person name="Birren B."/>
        </authorList>
    </citation>
    <scope>NUCLEOTIDE SEQUENCE [LARGE SCALE GENOMIC DNA]</scope>
    <source>
        <strain evidence="6">NA</strain>
    </source>
</reference>
<name>J9E877_WUCBA</name>
<keyword evidence="4" id="KW-0663">Pyridoxal phosphate</keyword>
<proteinExistence type="predicted"/>
<dbReference type="PANTHER" id="PTHR43807:SF20">
    <property type="entry name" value="FI04487P"/>
    <property type="match status" value="1"/>
</dbReference>
<keyword evidence="3" id="KW-0808">Transferase</keyword>
<evidence type="ECO:0000256" key="3">
    <source>
        <dbReference type="ARBA" id="ARBA00022679"/>
    </source>
</evidence>
<evidence type="ECO:0000313" key="6">
    <source>
        <dbReference type="Proteomes" id="UP000004810"/>
    </source>
</evidence>
<evidence type="ECO:0008006" key="7">
    <source>
        <dbReference type="Google" id="ProtNLM"/>
    </source>
</evidence>
<dbReference type="InterPro" id="IPR051326">
    <property type="entry name" value="Kynurenine-oxoglutarate_AT"/>
</dbReference>
<dbReference type="PANTHER" id="PTHR43807">
    <property type="entry name" value="FI04487P"/>
    <property type="match status" value="1"/>
</dbReference>
<evidence type="ECO:0000313" key="5">
    <source>
        <dbReference type="EMBL" id="EJW78353.1"/>
    </source>
</evidence>
<comment type="caution">
    <text evidence="5">The sequence shown here is derived from an EMBL/GenBank/DDBJ whole genome shotgun (WGS) entry which is preliminary data.</text>
</comment>